<name>A0A0J0XXS4_9TREE</name>
<sequence>MDALIQFTTSGSLVDLVDKKVLVMLRDGRKLIGVLRSYDQFANFLLESTVERLHLGHEFAEADIGVLLIRGENVVALGEIDLILEDEVPLRQISEEEMKAKLKEFERRRERDNSIKDRVMTSIGFVSDRHEGDAY</sequence>
<comment type="function">
    <text evidence="6">Component of the cytoplasmic LSM1-LSM7 complex which is involved in mRNA degradation.</text>
</comment>
<evidence type="ECO:0000256" key="4">
    <source>
        <dbReference type="ARBA" id="ARBA00022884"/>
    </source>
</evidence>
<dbReference type="InterPro" id="IPR034104">
    <property type="entry name" value="Lsm1"/>
</dbReference>
<dbReference type="GO" id="GO:0003729">
    <property type="term" value="F:mRNA binding"/>
    <property type="evidence" value="ECO:0007669"/>
    <property type="project" value="TreeGrafter"/>
</dbReference>
<dbReference type="InterPro" id="IPR047575">
    <property type="entry name" value="Sm"/>
</dbReference>
<dbReference type="OrthoDB" id="10263346at2759"/>
<dbReference type="Proteomes" id="UP000053611">
    <property type="component" value="Unassembled WGS sequence"/>
</dbReference>
<keyword evidence="4 6" id="KW-0694">RNA-binding</keyword>
<dbReference type="PROSITE" id="PS52002">
    <property type="entry name" value="SM"/>
    <property type="match status" value="1"/>
</dbReference>
<reference evidence="8 9" key="1">
    <citation type="submission" date="2015-03" db="EMBL/GenBank/DDBJ databases">
        <title>Genomics and transcriptomics of the oil-accumulating basidiomycete yeast T. oleaginosus allow insights into substrate utilization and the diverse evolutionary trajectories of mating systems in fungi.</title>
        <authorList>
            <consortium name="DOE Joint Genome Institute"/>
            <person name="Kourist R."/>
            <person name="Kracht O."/>
            <person name="Bracharz F."/>
            <person name="Lipzen A."/>
            <person name="Nolan M."/>
            <person name="Ohm R."/>
            <person name="Grigoriev I."/>
            <person name="Sun S."/>
            <person name="Heitman J."/>
            <person name="Bruck T."/>
            <person name="Nowrousian M."/>
        </authorList>
    </citation>
    <scope>NUCLEOTIDE SEQUENCE [LARGE SCALE GENOMIC DNA]</scope>
    <source>
        <strain evidence="8 9">IBC0246</strain>
    </source>
</reference>
<comment type="subunit">
    <text evidence="6">Component of the heptameric LSM1-LSM7 complex that forms a seven-membered ring structure with a donut shape.</text>
</comment>
<evidence type="ECO:0000313" key="9">
    <source>
        <dbReference type="Proteomes" id="UP000053611"/>
    </source>
</evidence>
<comment type="subcellular location">
    <subcellularLocation>
        <location evidence="6">Cytoplasm</location>
    </subcellularLocation>
    <subcellularLocation>
        <location evidence="6">Cytoplasm</location>
        <location evidence="6">P-body</location>
    </subcellularLocation>
</comment>
<dbReference type="SMART" id="SM00651">
    <property type="entry name" value="Sm"/>
    <property type="match status" value="1"/>
</dbReference>
<feature type="domain" description="Sm" evidence="7">
    <location>
        <begin position="8"/>
        <end position="83"/>
    </location>
</feature>
<dbReference type="FunFam" id="2.30.30.100:FF:000045">
    <property type="entry name" value="U6 snRNA-associated Sm-like protein LSm1"/>
    <property type="match status" value="1"/>
</dbReference>
<keyword evidence="5 6" id="KW-0687">Ribonucleoprotein</keyword>
<dbReference type="GO" id="GO:1990726">
    <property type="term" value="C:Lsm1-7-Pat1 complex"/>
    <property type="evidence" value="ECO:0007669"/>
    <property type="project" value="TreeGrafter"/>
</dbReference>
<dbReference type="InterPro" id="IPR044642">
    <property type="entry name" value="PTHR15588"/>
</dbReference>
<evidence type="ECO:0000256" key="5">
    <source>
        <dbReference type="ARBA" id="ARBA00023274"/>
    </source>
</evidence>
<proteinExistence type="inferred from homology"/>
<dbReference type="AlphaFoldDB" id="A0A0J0XXS4"/>
<dbReference type="PANTHER" id="PTHR15588">
    <property type="entry name" value="LSM1"/>
    <property type="match status" value="1"/>
</dbReference>
<dbReference type="GO" id="GO:0006397">
    <property type="term" value="P:mRNA processing"/>
    <property type="evidence" value="ECO:0007669"/>
    <property type="project" value="UniProtKB-UniRule"/>
</dbReference>
<dbReference type="InterPro" id="IPR001163">
    <property type="entry name" value="Sm_dom_euk/arc"/>
</dbReference>
<dbReference type="STRING" id="879819.A0A0J0XXS4"/>
<dbReference type="RefSeq" id="XP_018282352.1">
    <property type="nucleotide sequence ID" value="XM_018425691.1"/>
</dbReference>
<keyword evidence="2 6" id="KW-0963">Cytoplasm</keyword>
<dbReference type="GO" id="GO:0000932">
    <property type="term" value="C:P-body"/>
    <property type="evidence" value="ECO:0007669"/>
    <property type="project" value="UniProtKB-SubCell"/>
</dbReference>
<dbReference type="GO" id="GO:0000290">
    <property type="term" value="P:deadenylation-dependent decapping of nuclear-transcribed mRNA"/>
    <property type="evidence" value="ECO:0007669"/>
    <property type="project" value="TreeGrafter"/>
</dbReference>
<dbReference type="Gene3D" id="2.30.30.100">
    <property type="match status" value="1"/>
</dbReference>
<dbReference type="GeneID" id="28986294"/>
<organism evidence="8 9">
    <name type="scientific">Cutaneotrichosporon oleaginosum</name>
    <dbReference type="NCBI Taxonomy" id="879819"/>
    <lineage>
        <taxon>Eukaryota</taxon>
        <taxon>Fungi</taxon>
        <taxon>Dikarya</taxon>
        <taxon>Basidiomycota</taxon>
        <taxon>Agaricomycotina</taxon>
        <taxon>Tremellomycetes</taxon>
        <taxon>Trichosporonales</taxon>
        <taxon>Trichosporonaceae</taxon>
        <taxon>Cutaneotrichosporon</taxon>
    </lineage>
</organism>
<evidence type="ECO:0000256" key="3">
    <source>
        <dbReference type="ARBA" id="ARBA00022664"/>
    </source>
</evidence>
<evidence type="ECO:0000256" key="6">
    <source>
        <dbReference type="RuleBase" id="RU365047"/>
    </source>
</evidence>
<keyword evidence="9" id="KW-1185">Reference proteome</keyword>
<dbReference type="GO" id="GO:1990904">
    <property type="term" value="C:ribonucleoprotein complex"/>
    <property type="evidence" value="ECO:0007669"/>
    <property type="project" value="UniProtKB-KW"/>
</dbReference>
<gene>
    <name evidence="6" type="primary">LSM1</name>
    <name evidence="8" type="ORF">CC85DRAFT_306392</name>
</gene>
<dbReference type="Pfam" id="PF01423">
    <property type="entry name" value="LSM"/>
    <property type="match status" value="1"/>
</dbReference>
<dbReference type="CDD" id="cd01728">
    <property type="entry name" value="LSm1"/>
    <property type="match status" value="1"/>
</dbReference>
<accession>A0A0J0XXS4</accession>
<evidence type="ECO:0000259" key="7">
    <source>
        <dbReference type="PROSITE" id="PS52002"/>
    </source>
</evidence>
<dbReference type="InterPro" id="IPR010920">
    <property type="entry name" value="LSM_dom_sf"/>
</dbReference>
<protein>
    <recommendedName>
        <fullName evidence="6">U6 snRNA-associated Sm-like protein LSm1</fullName>
    </recommendedName>
</protein>
<evidence type="ECO:0000256" key="1">
    <source>
        <dbReference type="ARBA" id="ARBA00006850"/>
    </source>
</evidence>
<evidence type="ECO:0000256" key="2">
    <source>
        <dbReference type="ARBA" id="ARBA00022490"/>
    </source>
</evidence>
<evidence type="ECO:0000313" key="8">
    <source>
        <dbReference type="EMBL" id="KLT45861.1"/>
    </source>
</evidence>
<keyword evidence="3 6" id="KW-0507">mRNA processing</keyword>
<dbReference type="PANTHER" id="PTHR15588:SF8">
    <property type="entry name" value="U6 SNRNA-ASSOCIATED SM-LIKE PROTEIN LSM1"/>
    <property type="match status" value="1"/>
</dbReference>
<dbReference type="EMBL" id="KQ087179">
    <property type="protein sequence ID" value="KLT45861.1"/>
    <property type="molecule type" value="Genomic_DNA"/>
</dbReference>
<comment type="similarity">
    <text evidence="1 6">Belongs to the snRNP Sm proteins family.</text>
</comment>
<dbReference type="SUPFAM" id="SSF50182">
    <property type="entry name" value="Sm-like ribonucleoproteins"/>
    <property type="match status" value="1"/>
</dbReference>